<dbReference type="PATRIC" id="fig|1197719.3.peg.4719"/>
<dbReference type="HOGENOM" id="CLU_3239265_0_0_6"/>
<gene>
    <name evidence="1" type="ORF">A464_plas0086</name>
</gene>
<name>S5NGZ1_SALBN</name>
<evidence type="ECO:0000313" key="2">
    <source>
        <dbReference type="Proteomes" id="UP000015042"/>
    </source>
</evidence>
<protein>
    <submittedName>
        <fullName evidence="1">Uncharacterized protein</fullName>
    </submittedName>
</protein>
<dbReference type="KEGG" id="sbz:A464_plas0086"/>
<dbReference type="AlphaFoldDB" id="S5NGZ1"/>
<reference evidence="1 2" key="1">
    <citation type="submission" date="2013-07" db="EMBL/GenBank/DDBJ databases">
        <title>Genome sequence of Salmonella bongori N268-08 - a rare clinical isolate.</title>
        <authorList>
            <person name="Marti R."/>
            <person name="Hagens S."/>
            <person name="Loessner M.J."/>
            <person name="Klumpp J."/>
        </authorList>
    </citation>
    <scope>NUCLEOTIDE SEQUENCE [LARGE SCALE GENOMIC DNA]</scope>
    <source>
        <strain evidence="1 2">N268-08</strain>
        <plasmid evidence="2">Plasmid RM1</plasmid>
    </source>
</reference>
<proteinExistence type="predicted"/>
<organism evidence="1 2">
    <name type="scientific">Salmonella bongori N268-08</name>
    <dbReference type="NCBI Taxonomy" id="1197719"/>
    <lineage>
        <taxon>Bacteria</taxon>
        <taxon>Pseudomonadati</taxon>
        <taxon>Pseudomonadota</taxon>
        <taxon>Gammaproteobacteria</taxon>
        <taxon>Enterobacterales</taxon>
        <taxon>Enterobacteriaceae</taxon>
        <taxon>Salmonella</taxon>
    </lineage>
</organism>
<evidence type="ECO:0000313" key="1">
    <source>
        <dbReference type="EMBL" id="AGR61910.1"/>
    </source>
</evidence>
<sequence>MGADKSADSASDWERSGGGGIKLFNRCGWQSLSLVSPCPTSIR</sequence>
<geneLocation type="plasmid" evidence="1 2">
    <name>RM1</name>
</geneLocation>
<dbReference type="Proteomes" id="UP000015042">
    <property type="component" value="Plasmid RM1"/>
</dbReference>
<accession>S5NGZ1</accession>
<dbReference type="EMBL" id="CP006609">
    <property type="protein sequence ID" value="AGR61910.1"/>
    <property type="molecule type" value="Genomic_DNA"/>
</dbReference>
<keyword evidence="1" id="KW-0614">Plasmid</keyword>